<feature type="region of interest" description="Disordered" evidence="1">
    <location>
        <begin position="928"/>
        <end position="976"/>
    </location>
</feature>
<feature type="region of interest" description="Disordered" evidence="1">
    <location>
        <begin position="354"/>
        <end position="387"/>
    </location>
</feature>
<feature type="region of interest" description="Disordered" evidence="1">
    <location>
        <begin position="1"/>
        <end position="230"/>
    </location>
</feature>
<feature type="compositionally biased region" description="Low complexity" evidence="1">
    <location>
        <begin position="928"/>
        <end position="938"/>
    </location>
</feature>
<feature type="compositionally biased region" description="Polar residues" evidence="1">
    <location>
        <begin position="206"/>
        <end position="216"/>
    </location>
</feature>
<feature type="compositionally biased region" description="Low complexity" evidence="1">
    <location>
        <begin position="799"/>
        <end position="810"/>
    </location>
</feature>
<dbReference type="eggNOG" id="ENOG502RNIG">
    <property type="taxonomic scope" value="Eukaryota"/>
</dbReference>
<protein>
    <submittedName>
        <fullName evidence="2">Uncharacterized protein</fullName>
    </submittedName>
</protein>
<dbReference type="EMBL" id="BN001304">
    <property type="protein sequence ID" value="CBF78747.1"/>
    <property type="molecule type" value="Genomic_DNA"/>
</dbReference>
<feature type="compositionally biased region" description="Basic and acidic residues" evidence="1">
    <location>
        <begin position="607"/>
        <end position="625"/>
    </location>
</feature>
<dbReference type="AlphaFoldDB" id="Q5AWR9"/>
<feature type="compositionally biased region" description="Basic and acidic residues" evidence="1">
    <location>
        <begin position="127"/>
        <end position="139"/>
    </location>
</feature>
<feature type="region of interest" description="Disordered" evidence="1">
    <location>
        <begin position="291"/>
        <end position="311"/>
    </location>
</feature>
<sequence>MSPVEHNAWAQMKAREREQRLSDSDRGKYSLLHKTKVNSGQVPTRKPSTITKPSGLDNNAELALLKPEPHPASPKEMPTADKPGVTSKPNVTKKRSTTEPSMPSDRSSGSTDKKKKSKVATLRSKFSLKDLAKEYRKDIPPMSSMPKLGGSSGSGTQHTSSDSEEQSKFTHTFSEAKLYVPKTRTGDMVPNSAPPHTSEFRDSASTDKQSILSCRSVQIPPTKGNDDGKTEAKFKHSLVHNTGVGQGTPNARLETMLLDGSSPPARTGEYKNTGQPELIRVHDRVMSLKAGKNETVMPSSPRTPPPISVRSDAAAYSPSVYDTAKEVGWKAAKSSLPEVKDIKPKHPFIVSSSDFKEKAREEQDEDHMFLDPREPPLPPLPLKSRDRAVRSNPVDSNAINEAQYLTGVTSHGGYAPPPPHPGYQNTVTLDQQLASHVDSLHYHLDTTVNRLARTFENGNNWSADQILKQVDSVFDLARMINTRSATQADIMKNLSQISMEARNQAYLARQETSLVEERMKSFVQQEVAKLKNELSDLILSSHDNPKAQVQGQDSRADTSHTGDQEGPKLTIGKRNQHQNKNKSRLVTAKRDALTKPTDNRNGIAESQEGKLDSVRQAEPRTDKEPTPQNNQNISDDVPTPTAAYRTPKPRIDDVASPVPVKREVRENPGEESSGSPKGKAGKLRISGPMPISESPSASGDGQRENSDTNRPSSPQRESESKPRRVSSSDNLKTPKKKGSVFSFRRKCDGDNQSGSRFLRTPRRTKETKSVSSQESQSPRFAISTPTKTRAAPAPLDSITSTTSSNATANALEGGQIQRQESPSMIHPALRNSQQRQVMAERERLAQLNRHPRESTQIQAQGQSNPHNTSHPLQNLGNRDSPSTSTSPPPSFVSFDGPNPYASAVSVATSSSASFHDVRQYQSSMHYPQLPSSLSLPSQGHGLGVGQPQFFAPPPGFSPTLSGENNGISHGHGHSNVSDQLDGVSIDWFRNMNMPMATNYPDSDFF</sequence>
<feature type="region of interest" description="Disordered" evidence="1">
    <location>
        <begin position="851"/>
        <end position="894"/>
    </location>
</feature>
<evidence type="ECO:0000256" key="1">
    <source>
        <dbReference type="SAM" id="MobiDB-lite"/>
    </source>
</evidence>
<feature type="region of interest" description="Disordered" evidence="1">
    <location>
        <begin position="543"/>
        <end position="838"/>
    </location>
</feature>
<name>Q5AWR9_EMENI</name>
<dbReference type="GeneID" id="2869923"/>
<dbReference type="KEGG" id="ani:ANIA_07261"/>
<accession>C8VCU9</accession>
<dbReference type="OrthoDB" id="4339014at2759"/>
<organism evidence="2 3">
    <name type="scientific">Emericella nidulans (strain FGSC A4 / ATCC 38163 / CBS 112.46 / NRRL 194 / M139)</name>
    <name type="common">Aspergillus nidulans</name>
    <dbReference type="NCBI Taxonomy" id="227321"/>
    <lineage>
        <taxon>Eukaryota</taxon>
        <taxon>Fungi</taxon>
        <taxon>Dikarya</taxon>
        <taxon>Ascomycota</taxon>
        <taxon>Pezizomycotina</taxon>
        <taxon>Eurotiomycetes</taxon>
        <taxon>Eurotiomycetidae</taxon>
        <taxon>Eurotiales</taxon>
        <taxon>Aspergillaceae</taxon>
        <taxon>Aspergillus</taxon>
        <taxon>Aspergillus subgen. Nidulantes</taxon>
    </lineage>
</organism>
<dbReference type="OMA" id="NAWAQMK"/>
<feature type="compositionally biased region" description="Basic and acidic residues" evidence="1">
    <location>
        <begin position="13"/>
        <end position="28"/>
    </location>
</feature>
<reference evidence="3" key="2">
    <citation type="journal article" date="2009" name="Fungal Genet. Biol.">
        <title>The 2008 update of the Aspergillus nidulans genome annotation: a community effort.</title>
        <authorList>
            <person name="Wortman J.R."/>
            <person name="Gilsenan J.M."/>
            <person name="Joardar V."/>
            <person name="Deegan J."/>
            <person name="Clutterbuck J."/>
            <person name="Andersen M.R."/>
            <person name="Archer D."/>
            <person name="Bencina M."/>
            <person name="Braus G."/>
            <person name="Coutinho P."/>
            <person name="von Dohren H."/>
            <person name="Doonan J."/>
            <person name="Driessen A.J."/>
            <person name="Durek P."/>
            <person name="Espeso E."/>
            <person name="Fekete E."/>
            <person name="Flipphi M."/>
            <person name="Estrada C.G."/>
            <person name="Geysens S."/>
            <person name="Goldman G."/>
            <person name="de Groot P.W."/>
            <person name="Hansen K."/>
            <person name="Harris S.D."/>
            <person name="Heinekamp T."/>
            <person name="Helmstaedt K."/>
            <person name="Henrissat B."/>
            <person name="Hofmann G."/>
            <person name="Homan T."/>
            <person name="Horio T."/>
            <person name="Horiuchi H."/>
            <person name="James S."/>
            <person name="Jones M."/>
            <person name="Karaffa L."/>
            <person name="Karanyi Z."/>
            <person name="Kato M."/>
            <person name="Keller N."/>
            <person name="Kelly D.E."/>
            <person name="Kiel J.A."/>
            <person name="Kim J.M."/>
            <person name="van der Klei I.J."/>
            <person name="Klis F.M."/>
            <person name="Kovalchuk A."/>
            <person name="Krasevec N."/>
            <person name="Kubicek C.P."/>
            <person name="Liu B."/>
            <person name="Maccabe A."/>
            <person name="Meyer V."/>
            <person name="Mirabito P."/>
            <person name="Miskei M."/>
            <person name="Mos M."/>
            <person name="Mullins J."/>
            <person name="Nelson D.R."/>
            <person name="Nielsen J."/>
            <person name="Oakley B.R."/>
            <person name="Osmani S.A."/>
            <person name="Pakula T."/>
            <person name="Paszewski A."/>
            <person name="Paulsen I."/>
            <person name="Pilsyk S."/>
            <person name="Pocsi I."/>
            <person name="Punt P.J."/>
            <person name="Ram A.F."/>
            <person name="Ren Q."/>
            <person name="Robellet X."/>
            <person name="Robson G."/>
            <person name="Seiboth B."/>
            <person name="van Solingen P."/>
            <person name="Specht T."/>
            <person name="Sun J."/>
            <person name="Taheri-Talesh N."/>
            <person name="Takeshita N."/>
            <person name="Ussery D."/>
            <person name="vanKuyk P.A."/>
            <person name="Visser H."/>
            <person name="van de Vondervoort P.J."/>
            <person name="de Vries R.P."/>
            <person name="Walton J."/>
            <person name="Xiang X."/>
            <person name="Xiong Y."/>
            <person name="Zeng A.P."/>
            <person name="Brandt B.W."/>
            <person name="Cornell M.J."/>
            <person name="van den Hondel C.A."/>
            <person name="Visser J."/>
            <person name="Oliver S.G."/>
            <person name="Turner G."/>
        </authorList>
    </citation>
    <scope>GENOME REANNOTATION</scope>
    <source>
        <strain evidence="3">FGSC A4 / ATCC 38163 / CBS 112.46 / NRRL 194 / M139</strain>
    </source>
</reference>
<dbReference type="HOGENOM" id="CLU_309712_0_0_1"/>
<feature type="compositionally biased region" description="Polar residues" evidence="1">
    <location>
        <begin position="769"/>
        <end position="787"/>
    </location>
</feature>
<evidence type="ECO:0000313" key="3">
    <source>
        <dbReference type="Proteomes" id="UP000000560"/>
    </source>
</evidence>
<feature type="compositionally biased region" description="Basic and acidic residues" evidence="1">
    <location>
        <begin position="354"/>
        <end position="374"/>
    </location>
</feature>
<accession>Q5AWR9</accession>
<dbReference type="RefSeq" id="XP_680530.1">
    <property type="nucleotide sequence ID" value="XM_675438.1"/>
</dbReference>
<keyword evidence="3" id="KW-1185">Reference proteome</keyword>
<dbReference type="InParanoid" id="Q5AWR9"/>
<feature type="compositionally biased region" description="Polar residues" evidence="1">
    <location>
        <begin position="854"/>
        <end position="879"/>
    </location>
</feature>
<feature type="compositionally biased region" description="Basic residues" evidence="1">
    <location>
        <begin position="574"/>
        <end position="583"/>
    </location>
</feature>
<dbReference type="Proteomes" id="UP000000560">
    <property type="component" value="Chromosome IV"/>
</dbReference>
<proteinExistence type="predicted"/>
<gene>
    <name evidence="2" type="ORF">ANIA_07261</name>
</gene>
<feature type="compositionally biased region" description="Polar residues" evidence="1">
    <location>
        <begin position="37"/>
        <end position="52"/>
    </location>
</feature>
<reference evidence="3" key="1">
    <citation type="journal article" date="2005" name="Nature">
        <title>Sequencing of Aspergillus nidulans and comparative analysis with A. fumigatus and A. oryzae.</title>
        <authorList>
            <person name="Galagan J.E."/>
            <person name="Calvo S.E."/>
            <person name="Cuomo C."/>
            <person name="Ma L.J."/>
            <person name="Wortman J.R."/>
            <person name="Batzoglou S."/>
            <person name="Lee S.I."/>
            <person name="Basturkmen M."/>
            <person name="Spevak C.C."/>
            <person name="Clutterbuck J."/>
            <person name="Kapitonov V."/>
            <person name="Jurka J."/>
            <person name="Scazzocchio C."/>
            <person name="Farman M."/>
            <person name="Butler J."/>
            <person name="Purcell S."/>
            <person name="Harris S."/>
            <person name="Braus G.H."/>
            <person name="Draht O."/>
            <person name="Busch S."/>
            <person name="D'Enfert C."/>
            <person name="Bouchier C."/>
            <person name="Goldman G.H."/>
            <person name="Bell-Pedersen D."/>
            <person name="Griffiths-Jones S."/>
            <person name="Doonan J.H."/>
            <person name="Yu J."/>
            <person name="Vienken K."/>
            <person name="Pain A."/>
            <person name="Freitag M."/>
            <person name="Selker E.U."/>
            <person name="Archer D.B."/>
            <person name="Penalva M.A."/>
            <person name="Oakley B.R."/>
            <person name="Momany M."/>
            <person name="Tanaka T."/>
            <person name="Kumagai T."/>
            <person name="Asai K."/>
            <person name="Machida M."/>
            <person name="Nierman W.C."/>
            <person name="Denning D.W."/>
            <person name="Caddick M."/>
            <person name="Hynes M."/>
            <person name="Paoletti M."/>
            <person name="Fischer R."/>
            <person name="Miller B."/>
            <person name="Dyer P."/>
            <person name="Sachs M.S."/>
            <person name="Osmani S.A."/>
            <person name="Birren B.W."/>
        </authorList>
    </citation>
    <scope>NUCLEOTIDE SEQUENCE [LARGE SCALE GENOMIC DNA]</scope>
    <source>
        <strain evidence="3">FGSC A4 / ATCC 38163 / CBS 112.46 / NRRL 194 / M139</strain>
    </source>
</reference>
<feature type="region of interest" description="Disordered" evidence="1">
    <location>
        <begin position="255"/>
        <end position="278"/>
    </location>
</feature>
<feature type="compositionally biased region" description="Basic and acidic residues" evidence="1">
    <location>
        <begin position="554"/>
        <end position="566"/>
    </location>
</feature>
<evidence type="ECO:0000313" key="2">
    <source>
        <dbReference type="EMBL" id="CBF78747.1"/>
    </source>
</evidence>